<dbReference type="Proteomes" id="UP000738359">
    <property type="component" value="Unassembled WGS sequence"/>
</dbReference>
<feature type="compositionally biased region" description="Polar residues" evidence="1">
    <location>
        <begin position="977"/>
        <end position="991"/>
    </location>
</feature>
<dbReference type="SUPFAM" id="SSF48065">
    <property type="entry name" value="DBL homology domain (DH-domain)"/>
    <property type="match status" value="1"/>
</dbReference>
<feature type="compositionally biased region" description="Basic and acidic residues" evidence="1">
    <location>
        <begin position="1693"/>
        <end position="1704"/>
    </location>
</feature>
<dbReference type="CDD" id="cd00160">
    <property type="entry name" value="RhoGEF"/>
    <property type="match status" value="1"/>
</dbReference>
<feature type="region of interest" description="Disordered" evidence="1">
    <location>
        <begin position="1313"/>
        <end position="1346"/>
    </location>
</feature>
<feature type="region of interest" description="Disordered" evidence="1">
    <location>
        <begin position="1226"/>
        <end position="1251"/>
    </location>
</feature>
<accession>A0A9P6LZM0</accession>
<dbReference type="GO" id="GO:0005085">
    <property type="term" value="F:guanyl-nucleotide exchange factor activity"/>
    <property type="evidence" value="ECO:0007669"/>
    <property type="project" value="InterPro"/>
</dbReference>
<feature type="region of interest" description="Disordered" evidence="1">
    <location>
        <begin position="622"/>
        <end position="666"/>
    </location>
</feature>
<protein>
    <recommendedName>
        <fullName evidence="2">DH domain-containing protein</fullName>
    </recommendedName>
</protein>
<reference evidence="3" key="1">
    <citation type="journal article" date="2020" name="Fungal Divers.">
        <title>Resolving the Mortierellaceae phylogeny through synthesis of multi-gene phylogenetics and phylogenomics.</title>
        <authorList>
            <person name="Vandepol N."/>
            <person name="Liber J."/>
            <person name="Desiro A."/>
            <person name="Na H."/>
            <person name="Kennedy M."/>
            <person name="Barry K."/>
            <person name="Grigoriev I.V."/>
            <person name="Miller A.N."/>
            <person name="O'Donnell K."/>
            <person name="Stajich J.E."/>
            <person name="Bonito G."/>
        </authorList>
    </citation>
    <scope>NUCLEOTIDE SEQUENCE</scope>
    <source>
        <strain evidence="3">CK1249</strain>
    </source>
</reference>
<comment type="caution">
    <text evidence="3">The sequence shown here is derived from an EMBL/GenBank/DDBJ whole genome shotgun (WGS) entry which is preliminary data.</text>
</comment>
<organism evidence="3 4">
    <name type="scientific">Mortierella alpina</name>
    <name type="common">Oleaginous fungus</name>
    <name type="synonym">Mortierella renispora</name>
    <dbReference type="NCBI Taxonomy" id="64518"/>
    <lineage>
        <taxon>Eukaryota</taxon>
        <taxon>Fungi</taxon>
        <taxon>Fungi incertae sedis</taxon>
        <taxon>Mucoromycota</taxon>
        <taxon>Mortierellomycotina</taxon>
        <taxon>Mortierellomycetes</taxon>
        <taxon>Mortierellales</taxon>
        <taxon>Mortierellaceae</taxon>
        <taxon>Mortierella</taxon>
    </lineage>
</organism>
<name>A0A9P6LZM0_MORAP</name>
<dbReference type="Gene3D" id="1.20.900.10">
    <property type="entry name" value="Dbl homology (DH) domain"/>
    <property type="match status" value="1"/>
</dbReference>
<evidence type="ECO:0000313" key="3">
    <source>
        <dbReference type="EMBL" id="KAF9955791.1"/>
    </source>
</evidence>
<feature type="compositionally biased region" description="Polar residues" evidence="1">
    <location>
        <begin position="1683"/>
        <end position="1692"/>
    </location>
</feature>
<evidence type="ECO:0000259" key="2">
    <source>
        <dbReference type="PROSITE" id="PS50010"/>
    </source>
</evidence>
<feature type="region of interest" description="Disordered" evidence="1">
    <location>
        <begin position="932"/>
        <end position="1025"/>
    </location>
</feature>
<feature type="compositionally biased region" description="Basic and acidic residues" evidence="1">
    <location>
        <begin position="1007"/>
        <end position="1025"/>
    </location>
</feature>
<dbReference type="SMART" id="SM00325">
    <property type="entry name" value="RhoGEF"/>
    <property type="match status" value="1"/>
</dbReference>
<dbReference type="InterPro" id="IPR051092">
    <property type="entry name" value="FYVE_RhoGEF_PH"/>
</dbReference>
<evidence type="ECO:0000313" key="4">
    <source>
        <dbReference type="Proteomes" id="UP000738359"/>
    </source>
</evidence>
<proteinExistence type="predicted"/>
<feature type="region of interest" description="Disordered" evidence="1">
    <location>
        <begin position="1683"/>
        <end position="1731"/>
    </location>
</feature>
<sequence length="1779" mass="198609">MVNRATPSGMTEQQQQYQAMEQTLVRAGYTHEAYVEERPKLGHGSLVFSTLHSPTEQSYGAAGLEQVFNPRGSTQGIGLGGIATGASSMYGGGASTQMQSPVSAGGYAQKRYAHTVRSSASSILSLGRQKTEPPVMILPHYNSPYESIFFNQPDVMHFVGKDLRIGTICISLKPTQNVMHFIVRTVLKFINLDIPESYRSSPEFEQCRSLYPKKNDLLPLLHTAIHHCLESIPESEVQQHQVVQHLSAKDHSVFVLDEPGWMQSAGYISSIVRGLEEIRQEGFTHVLKNLEAQMRPAALTIDFVVPDQESLSSPEKERFWEFFNGLGDRVEPGTYLPHAPKASLCMPDMTVGIKNEEQRSEALTELIETESKYNTRMQDLVNVYLAEARIAAAGPNAPLGKYEIRVIFSNIEQILAVSTDFLNDLREYQNDNAFGQSLGEICQKNLKRMGCYKQYLVRYKRAQETLSALSRKLPAFKAFQERCAHNNGIQILPNLLVEPTQRIVKYPLLFKGILSGTSEDSADVDGIRQAAEMASQIAHMTKAKPEQNAEVLFNIRNIIEHCPDTLLSQSRSAVTYLDGHETNMLTGERGKPITLILFSDKVMIARRPKGVSGEVLFQLKEDEDERKRAERREKDRRDRERKAKKDGRGDKMDDKDENENAPGAHGSAYTTAGFALLRKDWKFMGWMDLLKISIAIVEQTDPEGLFCMTTQNHTETKDDLWETTRGIMPEHLEKRDSFVSKFYETLTLAKATGVSIMDTSSCPSDYTSRLHVAELELFCNVYTASQYRDVLYKGDVALLYTSGGAAGQALMDMRPFSRLPLFAGMIQATESGLRVVLKGKASLNDSANASLSSEQENRFLDIDAFQIHITELVANLQWTTYHFDPYQNAQLHFSRTYLRTDYLYKTASSFSRATTLRTRSLKKILDSTSATQQQNFSSGYSNRHYNGASSPSVGSPYGNATSPNSPGGGLVRHYQLGNFSNIGSRFGSTAPMSPRTPPRSFTVPDIKQQRQRDRPSSHLRGDGADSARENIGIRLQQPPLPPNHQLQLGAGNVLRESVATMGALIPPDSDLLKLELQNYKSAIAYEVLRTYLEEMYAYSPLVARADVQEKFGACLRHKKVGEMSELILLRCQTYLDEMRPESQYILGAIISCYIRLRNSKQYRGHLDTLSLKMVALVMANSSEPDGDASAGSLTAKKNQILLLDIWAQFYPALWTDVSKSVTDSQHESDTASCTSSRKSPQALPLSTFSPTDADTDTVLSFASQSTATRHTPSVEQTTYAGQFCPQGMDVAGVTTSTREFSNSTARQVHFVDHGDESTRINHRRQSSDSEDGSNSALSVPADTITPLESRALSSPHADGLEHDLACSLTRGRDDIESIRAQIQQIRDNFSQEIHWLGAQVAQQGTLSRESSTSSSCTAISVSLQESETKLLSTITEDADLKSFNDGEDIDGLDELDPAKPRNPQGLSTANAEKECIENGIYGADPSFKKGYQFPIPLMVEEYCEDDCGVKLESESEVEHVDDYPSVMDAVNISAALSEADLDVDSNRHSREALGVKERLAHLSTDPAQVPFSGRRSRHMADYVRHLRGQITAITESNLDMLDRCLASAQESQSEIGVHWEMMASQQEHLKEQLNDAMEYQIRLEYENEAIRDLYDEVTEENNIIFERFNEELEHIFEAVNTPSGDTVATDASKNLRHDRRDHGSSEGSCFSTDNMTHENDLCEDSDPPSDSQLRRLLQKAIQDRSLAEQQARRAILQASYFRDLLERHGVEIETTDLFE</sequence>
<dbReference type="Pfam" id="PF00621">
    <property type="entry name" value="RhoGEF"/>
    <property type="match status" value="1"/>
</dbReference>
<dbReference type="GO" id="GO:0005737">
    <property type="term" value="C:cytoplasm"/>
    <property type="evidence" value="ECO:0007669"/>
    <property type="project" value="TreeGrafter"/>
</dbReference>
<dbReference type="InterPro" id="IPR000219">
    <property type="entry name" value="DH_dom"/>
</dbReference>
<keyword evidence="4" id="KW-1185">Reference proteome</keyword>
<evidence type="ECO:0000256" key="1">
    <source>
        <dbReference type="SAM" id="MobiDB-lite"/>
    </source>
</evidence>
<dbReference type="PROSITE" id="PS50010">
    <property type="entry name" value="DH_2"/>
    <property type="match status" value="1"/>
</dbReference>
<dbReference type="InterPro" id="IPR035899">
    <property type="entry name" value="DBL_dom_sf"/>
</dbReference>
<feature type="domain" description="DH" evidence="2">
    <location>
        <begin position="358"/>
        <end position="544"/>
    </location>
</feature>
<dbReference type="OrthoDB" id="660555at2759"/>
<dbReference type="PANTHER" id="PTHR12673">
    <property type="entry name" value="FACIOGENITAL DYSPLASIA PROTEIN"/>
    <property type="match status" value="1"/>
</dbReference>
<feature type="compositionally biased region" description="Polar residues" evidence="1">
    <location>
        <begin position="1705"/>
        <end position="1714"/>
    </location>
</feature>
<gene>
    <name evidence="3" type="ORF">BGZ70_010117</name>
</gene>
<dbReference type="EMBL" id="JAAAHY010000883">
    <property type="protein sequence ID" value="KAF9955791.1"/>
    <property type="molecule type" value="Genomic_DNA"/>
</dbReference>
<feature type="compositionally biased region" description="Basic and acidic residues" evidence="1">
    <location>
        <begin position="625"/>
        <end position="654"/>
    </location>
</feature>
<dbReference type="PANTHER" id="PTHR12673:SF159">
    <property type="entry name" value="LD03170P"/>
    <property type="match status" value="1"/>
</dbReference>
<feature type="compositionally biased region" description="Polar residues" evidence="1">
    <location>
        <begin position="932"/>
        <end position="965"/>
    </location>
</feature>
<feature type="compositionally biased region" description="Polar residues" evidence="1">
    <location>
        <begin position="1230"/>
        <end position="1251"/>
    </location>
</feature>